<dbReference type="OrthoDB" id="4141882at2"/>
<dbReference type="Pfam" id="PF03756">
    <property type="entry name" value="AfsA"/>
    <property type="match status" value="1"/>
</dbReference>
<feature type="domain" description="A-factor biosynthesis hotdog" evidence="2">
    <location>
        <begin position="48"/>
        <end position="105"/>
    </location>
</feature>
<name>A0A2P8QEF4_9ACTN</name>
<evidence type="ECO:0000256" key="1">
    <source>
        <dbReference type="SAM" id="MobiDB-lite"/>
    </source>
</evidence>
<feature type="compositionally biased region" description="Basic and acidic residues" evidence="1">
    <location>
        <begin position="19"/>
        <end position="31"/>
    </location>
</feature>
<dbReference type="RefSeq" id="WP_107014399.1">
    <property type="nucleotide sequence ID" value="NZ_KZ679038.1"/>
</dbReference>
<organism evidence="3 4">
    <name type="scientific">Streptomyces dioscori</name>
    <dbReference type="NCBI Taxonomy" id="2109333"/>
    <lineage>
        <taxon>Bacteria</taxon>
        <taxon>Bacillati</taxon>
        <taxon>Actinomycetota</taxon>
        <taxon>Actinomycetes</taxon>
        <taxon>Kitasatosporales</taxon>
        <taxon>Streptomycetaceae</taxon>
        <taxon>Streptomyces</taxon>
        <taxon>Streptomyces aurantiacus group</taxon>
    </lineage>
</organism>
<feature type="region of interest" description="Disordered" evidence="1">
    <location>
        <begin position="1"/>
        <end position="31"/>
    </location>
</feature>
<dbReference type="AlphaFoldDB" id="A0A2P8QEF4"/>
<evidence type="ECO:0000259" key="2">
    <source>
        <dbReference type="Pfam" id="PF03756"/>
    </source>
</evidence>
<dbReference type="EMBL" id="PYBJ01000001">
    <property type="protein sequence ID" value="PSM44645.1"/>
    <property type="molecule type" value="Genomic_DNA"/>
</dbReference>
<gene>
    <name evidence="3" type="ORF">C6Y14_00390</name>
</gene>
<sequence>MYGATTCGTAAADVPMGGRRADPVRPSADRETVEDNPTWRSIGLATMAAMLVVSLRRVGSRAFEAHCQWPRFHPLNERHLPVSHHPLIMVESVRQVAVALAAHLPRPAGNLEPVSVRLGLSDAGPPLESGDATDVLLRIALRDVEVEDGRCVAHRLTADFLHAGERFASCAMRLARPALHAPEAPGTASLPGMLYPSAAAVGAAAEPDVLLARGPQGRMAIAPRDLGHPVFLAGRPSCLPALAVLEAGRQATLLCCGRPAAAIRGLSVDLYGAVPLTGAVVELTSSSLGPRFAVLTAGRVAATGGVGLLPA</sequence>
<evidence type="ECO:0000313" key="3">
    <source>
        <dbReference type="EMBL" id="PSM44645.1"/>
    </source>
</evidence>
<proteinExistence type="predicted"/>
<protein>
    <recommendedName>
        <fullName evidence="2">A-factor biosynthesis hotdog domain-containing protein</fullName>
    </recommendedName>
</protein>
<keyword evidence="4" id="KW-1185">Reference proteome</keyword>
<evidence type="ECO:0000313" key="4">
    <source>
        <dbReference type="Proteomes" id="UP000240429"/>
    </source>
</evidence>
<dbReference type="Proteomes" id="UP000240429">
    <property type="component" value="Unassembled WGS sequence"/>
</dbReference>
<reference evidence="3 4" key="1">
    <citation type="submission" date="2018-03" db="EMBL/GenBank/DDBJ databases">
        <title>Streptomyces dioscori sp. nov., a novel endophytic actinobacterium isolated from bulbil of Dioscorea bulbifera L.</title>
        <authorList>
            <person name="Zhikuan W."/>
        </authorList>
    </citation>
    <scope>NUCLEOTIDE SEQUENCE [LARGE SCALE GENOMIC DNA]</scope>
    <source>
        <strain evidence="3 4">A217</strain>
    </source>
</reference>
<accession>A0A2P8QEF4</accession>
<dbReference type="InterPro" id="IPR005509">
    <property type="entry name" value="AfsA_hotdog_dom"/>
</dbReference>
<comment type="caution">
    <text evidence="3">The sequence shown here is derived from an EMBL/GenBank/DDBJ whole genome shotgun (WGS) entry which is preliminary data.</text>
</comment>